<keyword evidence="11" id="KW-0460">Magnesium</keyword>
<keyword evidence="6" id="KW-0808">Transferase</keyword>
<dbReference type="GO" id="GO:0005524">
    <property type="term" value="F:ATP binding"/>
    <property type="evidence" value="ECO:0007669"/>
    <property type="project" value="UniProtKB-UniRule"/>
</dbReference>
<feature type="compositionally biased region" description="Polar residues" evidence="15">
    <location>
        <begin position="915"/>
        <end position="935"/>
    </location>
</feature>
<evidence type="ECO:0000256" key="12">
    <source>
        <dbReference type="ARBA" id="ARBA00047899"/>
    </source>
</evidence>
<feature type="compositionally biased region" description="Low complexity" evidence="15">
    <location>
        <begin position="984"/>
        <end position="996"/>
    </location>
</feature>
<keyword evidence="8 14" id="KW-0547">Nucleotide-binding</keyword>
<keyword evidence="5" id="KW-0597">Phosphoprotein</keyword>
<keyword evidence="9" id="KW-0418">Kinase</keyword>
<feature type="compositionally biased region" description="Basic and acidic residues" evidence="15">
    <location>
        <begin position="756"/>
        <end position="772"/>
    </location>
</feature>
<evidence type="ECO:0000256" key="2">
    <source>
        <dbReference type="ARBA" id="ARBA00006234"/>
    </source>
</evidence>
<feature type="compositionally biased region" description="Low complexity" evidence="15">
    <location>
        <begin position="776"/>
        <end position="789"/>
    </location>
</feature>
<comment type="similarity">
    <text evidence="2">Belongs to the protein kinase superfamily. CAMK Ser/Thr protein kinase family. SNF1 subfamily.</text>
</comment>
<gene>
    <name evidence="18" type="ORF">MCOS_LOCUS702</name>
</gene>
<dbReference type="Gene3D" id="1.10.8.10">
    <property type="entry name" value="DNA helicase RuvA subunit, C-terminal domain"/>
    <property type="match status" value="1"/>
</dbReference>
<feature type="compositionally biased region" description="Polar residues" evidence="15">
    <location>
        <begin position="835"/>
        <end position="846"/>
    </location>
</feature>
<evidence type="ECO:0000256" key="8">
    <source>
        <dbReference type="ARBA" id="ARBA00022741"/>
    </source>
</evidence>
<comment type="catalytic activity">
    <reaction evidence="12">
        <text>L-threonyl-[protein] + ATP = O-phospho-L-threonyl-[protein] + ADP + H(+)</text>
        <dbReference type="Rhea" id="RHEA:46608"/>
        <dbReference type="Rhea" id="RHEA-COMP:11060"/>
        <dbReference type="Rhea" id="RHEA-COMP:11605"/>
        <dbReference type="ChEBI" id="CHEBI:15378"/>
        <dbReference type="ChEBI" id="CHEBI:30013"/>
        <dbReference type="ChEBI" id="CHEBI:30616"/>
        <dbReference type="ChEBI" id="CHEBI:61977"/>
        <dbReference type="ChEBI" id="CHEBI:456216"/>
        <dbReference type="EC" id="2.7.11.1"/>
    </reaction>
</comment>
<dbReference type="InterPro" id="IPR015940">
    <property type="entry name" value="UBA"/>
</dbReference>
<evidence type="ECO:0000256" key="9">
    <source>
        <dbReference type="ARBA" id="ARBA00022777"/>
    </source>
</evidence>
<feature type="compositionally biased region" description="Basic and acidic residues" evidence="15">
    <location>
        <begin position="905"/>
        <end position="914"/>
    </location>
</feature>
<evidence type="ECO:0000313" key="18">
    <source>
        <dbReference type="EMBL" id="VDD74699.1"/>
    </source>
</evidence>
<evidence type="ECO:0000259" key="17">
    <source>
        <dbReference type="PROSITE" id="PS50030"/>
    </source>
</evidence>
<keyword evidence="19" id="KW-1185">Reference proteome</keyword>
<evidence type="ECO:0000256" key="7">
    <source>
        <dbReference type="ARBA" id="ARBA00022723"/>
    </source>
</evidence>
<dbReference type="PROSITE" id="PS50030">
    <property type="entry name" value="UBA"/>
    <property type="match status" value="1"/>
</dbReference>
<dbReference type="FunFam" id="1.10.8.10:FF:000005">
    <property type="entry name" value="Non-specific serine/threonine protein kinase"/>
    <property type="match status" value="1"/>
</dbReference>
<accession>A0A158QSE4</accession>
<protein>
    <recommendedName>
        <fullName evidence="3">non-specific serine/threonine protein kinase</fullName>
        <ecNumber evidence="3">2.7.11.1</ecNumber>
    </recommendedName>
</protein>
<dbReference type="GO" id="GO:0050321">
    <property type="term" value="F:tau-protein kinase activity"/>
    <property type="evidence" value="ECO:0007669"/>
    <property type="project" value="TreeGrafter"/>
</dbReference>
<evidence type="ECO:0000256" key="4">
    <source>
        <dbReference type="ARBA" id="ARBA00022527"/>
    </source>
</evidence>
<feature type="compositionally biased region" description="Low complexity" evidence="15">
    <location>
        <begin position="66"/>
        <end position="78"/>
    </location>
</feature>
<dbReference type="SUPFAM" id="SSF56112">
    <property type="entry name" value="Protein kinase-like (PK-like)"/>
    <property type="match status" value="1"/>
</dbReference>
<feature type="region of interest" description="Disordered" evidence="15">
    <location>
        <begin position="407"/>
        <end position="449"/>
    </location>
</feature>
<keyword evidence="7" id="KW-0479">Metal-binding</keyword>
<proteinExistence type="inferred from homology"/>
<dbReference type="FunFam" id="1.10.510.10:FF:000156">
    <property type="entry name" value="Serine/threonine-protein kinase SIK3 homolog"/>
    <property type="match status" value="1"/>
</dbReference>
<dbReference type="EC" id="2.7.11.1" evidence="3"/>
<dbReference type="Pfam" id="PF00069">
    <property type="entry name" value="Pkinase"/>
    <property type="match status" value="1"/>
</dbReference>
<evidence type="ECO:0000256" key="3">
    <source>
        <dbReference type="ARBA" id="ARBA00012513"/>
    </source>
</evidence>
<evidence type="ECO:0000259" key="16">
    <source>
        <dbReference type="PROSITE" id="PS50011"/>
    </source>
</evidence>
<dbReference type="Gene3D" id="1.10.510.10">
    <property type="entry name" value="Transferase(Phosphotransferase) domain 1"/>
    <property type="match status" value="1"/>
</dbReference>
<dbReference type="GO" id="GO:0035556">
    <property type="term" value="P:intracellular signal transduction"/>
    <property type="evidence" value="ECO:0007669"/>
    <property type="project" value="TreeGrafter"/>
</dbReference>
<organism evidence="18 19">
    <name type="scientific">Mesocestoides corti</name>
    <name type="common">Flatworm</name>
    <dbReference type="NCBI Taxonomy" id="53468"/>
    <lineage>
        <taxon>Eukaryota</taxon>
        <taxon>Metazoa</taxon>
        <taxon>Spiralia</taxon>
        <taxon>Lophotrochozoa</taxon>
        <taxon>Platyhelminthes</taxon>
        <taxon>Cestoda</taxon>
        <taxon>Eucestoda</taxon>
        <taxon>Cyclophyllidea</taxon>
        <taxon>Mesocestoididae</taxon>
        <taxon>Mesocestoides</taxon>
    </lineage>
</organism>
<evidence type="ECO:0000256" key="15">
    <source>
        <dbReference type="SAM" id="MobiDB-lite"/>
    </source>
</evidence>
<feature type="compositionally biased region" description="Polar residues" evidence="15">
    <location>
        <begin position="467"/>
        <end position="514"/>
    </location>
</feature>
<feature type="compositionally biased region" description="Low complexity" evidence="15">
    <location>
        <begin position="420"/>
        <end position="430"/>
    </location>
</feature>
<dbReference type="OrthoDB" id="504170at2759"/>
<feature type="compositionally biased region" description="Acidic residues" evidence="15">
    <location>
        <begin position="890"/>
        <end position="900"/>
    </location>
</feature>
<keyword evidence="10 14" id="KW-0067">ATP-binding</keyword>
<feature type="binding site" evidence="14">
    <location>
        <position position="125"/>
    </location>
    <ligand>
        <name>ATP</name>
        <dbReference type="ChEBI" id="CHEBI:30616"/>
    </ligand>
</feature>
<feature type="compositionally biased region" description="Polar residues" evidence="15">
    <location>
        <begin position="1"/>
        <end position="20"/>
    </location>
</feature>
<feature type="compositionally biased region" description="Basic and acidic residues" evidence="15">
    <location>
        <begin position="547"/>
        <end position="556"/>
    </location>
</feature>
<dbReference type="SMART" id="SM00220">
    <property type="entry name" value="S_TKc"/>
    <property type="match status" value="1"/>
</dbReference>
<dbReference type="GO" id="GO:0005737">
    <property type="term" value="C:cytoplasm"/>
    <property type="evidence" value="ECO:0007669"/>
    <property type="project" value="TreeGrafter"/>
</dbReference>
<comment type="cofactor">
    <cofactor evidence="1">
        <name>Mg(2+)</name>
        <dbReference type="ChEBI" id="CHEBI:18420"/>
    </cofactor>
</comment>
<feature type="region of interest" description="Disordered" evidence="15">
    <location>
        <begin position="855"/>
        <end position="1010"/>
    </location>
</feature>
<dbReference type="SMART" id="SM00165">
    <property type="entry name" value="UBA"/>
    <property type="match status" value="1"/>
</dbReference>
<dbReference type="PANTHER" id="PTHR24346">
    <property type="entry name" value="MAP/MICROTUBULE AFFINITY-REGULATING KINASE"/>
    <property type="match status" value="1"/>
</dbReference>
<dbReference type="CDD" id="cd14337">
    <property type="entry name" value="UBA_MARK_Par1"/>
    <property type="match status" value="1"/>
</dbReference>
<name>A0A158QSE4_MESCO</name>
<dbReference type="InterPro" id="IPR017441">
    <property type="entry name" value="Protein_kinase_ATP_BS"/>
</dbReference>
<evidence type="ECO:0000256" key="5">
    <source>
        <dbReference type="ARBA" id="ARBA00022553"/>
    </source>
</evidence>
<keyword evidence="4" id="KW-0723">Serine/threonine-protein kinase</keyword>
<evidence type="ECO:0000256" key="13">
    <source>
        <dbReference type="ARBA" id="ARBA00048679"/>
    </source>
</evidence>
<evidence type="ECO:0000313" key="19">
    <source>
        <dbReference type="Proteomes" id="UP000267029"/>
    </source>
</evidence>
<dbReference type="InterPro" id="IPR008271">
    <property type="entry name" value="Ser/Thr_kinase_AS"/>
</dbReference>
<reference evidence="18 19" key="1">
    <citation type="submission" date="2018-10" db="EMBL/GenBank/DDBJ databases">
        <authorList>
            <consortium name="Pathogen Informatics"/>
        </authorList>
    </citation>
    <scope>NUCLEOTIDE SEQUENCE [LARGE SCALE GENOMIC DNA]</scope>
</reference>
<evidence type="ECO:0000256" key="1">
    <source>
        <dbReference type="ARBA" id="ARBA00001946"/>
    </source>
</evidence>
<feature type="region of interest" description="Disordered" evidence="15">
    <location>
        <begin position="467"/>
        <end position="583"/>
    </location>
</feature>
<dbReference type="STRING" id="53468.A0A158QSE4"/>
<dbReference type="Proteomes" id="UP000267029">
    <property type="component" value="Unassembled WGS sequence"/>
</dbReference>
<evidence type="ECO:0000256" key="10">
    <source>
        <dbReference type="ARBA" id="ARBA00022840"/>
    </source>
</evidence>
<evidence type="ECO:0000256" key="6">
    <source>
        <dbReference type="ARBA" id="ARBA00022679"/>
    </source>
</evidence>
<evidence type="ECO:0000256" key="14">
    <source>
        <dbReference type="PROSITE-ProRule" id="PRU10141"/>
    </source>
</evidence>
<dbReference type="Gene3D" id="3.30.200.20">
    <property type="entry name" value="Phosphorylase Kinase, domain 1"/>
    <property type="match status" value="1"/>
</dbReference>
<feature type="region of interest" description="Disordered" evidence="15">
    <location>
        <begin position="1"/>
        <end position="91"/>
    </location>
</feature>
<dbReference type="PROSITE" id="PS50011">
    <property type="entry name" value="PROTEIN_KINASE_DOM"/>
    <property type="match status" value="1"/>
</dbReference>
<dbReference type="InterPro" id="IPR000719">
    <property type="entry name" value="Prot_kinase_dom"/>
</dbReference>
<dbReference type="PROSITE" id="PS00107">
    <property type="entry name" value="PROTEIN_KINASE_ATP"/>
    <property type="match status" value="1"/>
</dbReference>
<evidence type="ECO:0000256" key="11">
    <source>
        <dbReference type="ARBA" id="ARBA00022842"/>
    </source>
</evidence>
<feature type="compositionally biased region" description="Basic and acidic residues" evidence="15">
    <location>
        <begin position="869"/>
        <end position="889"/>
    </location>
</feature>
<dbReference type="PROSITE" id="PS00108">
    <property type="entry name" value="PROTEIN_KINASE_ST"/>
    <property type="match status" value="1"/>
</dbReference>
<dbReference type="AlphaFoldDB" id="A0A158QSE4"/>
<feature type="domain" description="UBA" evidence="17">
    <location>
        <begin position="365"/>
        <end position="405"/>
    </location>
</feature>
<dbReference type="EMBL" id="UXSR01000066">
    <property type="protein sequence ID" value="VDD74699.1"/>
    <property type="molecule type" value="Genomic_DNA"/>
</dbReference>
<sequence>MYAATNSISTPPLDPSSNLNGLPVGGVRQQQAPSGEAMVEDRRKTSNTTYSPSRAFDGGAEKRSASDSADGAASTALSQPPPPKRAWRDQPHVGKYKLIRTLGSGNFAKVKLAQHITTKKEVAVKVIDKGKLNEASLSKLFREVRVMKQLNHPNIVKLYEVIESERHVYLVMEFAANGELFEYLVSNGRMREKDARIKFRQIVSAVQYCHQKNIVHRDLKAENLLLDADYNIKLADFGFSNTFRPDKKLDTFCGSPPYAAPELFLGKKYTGPEVDVWSLGVILYTIVAGYLPFDAQNLRDLRERVLRGKYRIPFYMSTDCEMLLKRMLVLNPEKRHSLLSVMEDKWTNINMEDDILRPYQEPPPDYNDPVRLAKMTEMGFTLEEIKDSLENNKFNNVTATYLLLGTDRKNSSSTPPPPSSSAAAANNQPAVVDESPKQKTSTQKESGATALAAVEDSMVEAPDTPQVLVSSTSMRKGSSTTRANGSATSTAPVTENPQSTPESTSSASGKQKPTWSAKRGETASVDSTTGSAKVDKPKTAIPTTHFDTPRPTETGKDSSSNRSPVKSGGVRRTRTFTSSDKRRNTVVVSGTGGRIGVSGANGDADTSKALVRVPNMDNIVECFVDDLVHTEGRFRPCYGAFCSVCFCVLTLWAQWLAVRWPAPRFAAPFGASTGDGSISSVLVDREMTFSRCQVGDESYAERDASDKELAVDGLGIHSSSSGRCVGVGSSDPRLAKALTQAATLTGPVSADAPTSSEKEGSESTALRRHDSSTAESVSQLSTTSPSSQLGAGRGVGGSALFCGSMSRRPQRNKVSRPAIRFEAADEIISADHPSHSTSNAEGSPPTNVVPAFMRGAPDRSTAPAARLTHRVEYSQRYRPPEVAKPRPSEEETEAEVEPEVVPETPIKETTKPTEYHSSGSSAFIRSVSSRLSKSNRMPAAQSVEGGKGDKESGGGGGGHLVASDSPIPAHRAFSSEGKPHESADAAAATTTSATDDPWSPMLPAKVNPEGDTKVAVSNSLEPLLPACYDKKPRNITFFSSAWRKASSSGGSTTSLLGSNPDRLMSQLIGALSAAHIHFARLGKYRLQFVYSPPAPNSSTKSPLNFADKVTNRVRVAVEICHVMATSSYVTRFKNLASPNSHASTTEDFKSVTQSLVRIAKASCASTTPSSS</sequence>
<dbReference type="PANTHER" id="PTHR24346:SF82">
    <property type="entry name" value="KP78A-RELATED"/>
    <property type="match status" value="1"/>
</dbReference>
<feature type="domain" description="Protein kinase" evidence="16">
    <location>
        <begin position="96"/>
        <end position="347"/>
    </location>
</feature>
<dbReference type="GO" id="GO:0046872">
    <property type="term" value="F:metal ion binding"/>
    <property type="evidence" value="ECO:0007669"/>
    <property type="project" value="UniProtKB-KW"/>
</dbReference>
<dbReference type="GO" id="GO:0000226">
    <property type="term" value="P:microtubule cytoskeleton organization"/>
    <property type="evidence" value="ECO:0007669"/>
    <property type="project" value="TreeGrafter"/>
</dbReference>
<comment type="catalytic activity">
    <reaction evidence="13">
        <text>L-seryl-[protein] + ATP = O-phospho-L-seryl-[protein] + ADP + H(+)</text>
        <dbReference type="Rhea" id="RHEA:17989"/>
        <dbReference type="Rhea" id="RHEA-COMP:9863"/>
        <dbReference type="Rhea" id="RHEA-COMP:11604"/>
        <dbReference type="ChEBI" id="CHEBI:15378"/>
        <dbReference type="ChEBI" id="CHEBI:29999"/>
        <dbReference type="ChEBI" id="CHEBI:30616"/>
        <dbReference type="ChEBI" id="CHEBI:83421"/>
        <dbReference type="ChEBI" id="CHEBI:456216"/>
        <dbReference type="EC" id="2.7.11.1"/>
    </reaction>
</comment>
<dbReference type="InterPro" id="IPR011009">
    <property type="entry name" value="Kinase-like_dom_sf"/>
</dbReference>
<dbReference type="FunFam" id="3.30.200.20:FF:000003">
    <property type="entry name" value="Non-specific serine/threonine protein kinase"/>
    <property type="match status" value="1"/>
</dbReference>
<feature type="region of interest" description="Disordered" evidence="15">
    <location>
        <begin position="827"/>
        <end position="846"/>
    </location>
</feature>
<feature type="region of interest" description="Disordered" evidence="15">
    <location>
        <begin position="745"/>
        <end position="792"/>
    </location>
</feature>